<accession>A0A2A4XHZ1</accession>
<name>A0A2A4XHZ1_9GAMM</name>
<dbReference type="CDD" id="cd03230">
    <property type="entry name" value="ABC_DR_subfamily_A"/>
    <property type="match status" value="1"/>
</dbReference>
<dbReference type="InterPro" id="IPR051782">
    <property type="entry name" value="ABC_Transporter_VariousFunc"/>
</dbReference>
<sequence length="299" mass="33922">MIIDVQNVNKKYGKVHVLRDINLQVPEGSAFALVGTNGAGKTTTIRMLANIIRPDSGRANILGIDSRALSYEDYLQIGYVSENQSLPSRLTIEQYFDYLRPLYANWDRGFEKELRKKLDLPASRALSKLSHGMRMKTVLTAAMAFRPKLLILDEPLSGLDSLVRDEVIEGLLEQAGDSTILISSHELNEIENFTSHLAFMAQGELWFQQPIDEMRSRFREVAVTLSNQKELPVDLPCTWLDPVISGHSLQFIDTEFKDESVLFSQLTQHFGAIQFDTEAMSLRDITKTLIRKSRDESRD</sequence>
<proteinExistence type="predicted"/>
<dbReference type="InterPro" id="IPR003593">
    <property type="entry name" value="AAA+_ATPase"/>
</dbReference>
<dbReference type="PANTHER" id="PTHR42939">
    <property type="entry name" value="ABC TRANSPORTER ATP-BINDING PROTEIN ALBC-RELATED"/>
    <property type="match status" value="1"/>
</dbReference>
<evidence type="ECO:0000256" key="3">
    <source>
        <dbReference type="ARBA" id="ARBA00022840"/>
    </source>
</evidence>
<comment type="caution">
    <text evidence="5">The sequence shown here is derived from an EMBL/GenBank/DDBJ whole genome shotgun (WGS) entry which is preliminary data.</text>
</comment>
<dbReference type="AlphaFoldDB" id="A0A2A4XHZ1"/>
<dbReference type="GO" id="GO:0016887">
    <property type="term" value="F:ATP hydrolysis activity"/>
    <property type="evidence" value="ECO:0007669"/>
    <property type="project" value="InterPro"/>
</dbReference>
<dbReference type="PROSITE" id="PS50893">
    <property type="entry name" value="ABC_TRANSPORTER_2"/>
    <property type="match status" value="1"/>
</dbReference>
<evidence type="ECO:0000256" key="2">
    <source>
        <dbReference type="ARBA" id="ARBA00022741"/>
    </source>
</evidence>
<gene>
    <name evidence="5" type="ORF">COB20_00475</name>
</gene>
<keyword evidence="2" id="KW-0547">Nucleotide-binding</keyword>
<dbReference type="PANTHER" id="PTHR42939:SF1">
    <property type="entry name" value="ABC TRANSPORTER ATP-BINDING PROTEIN ALBC-RELATED"/>
    <property type="match status" value="1"/>
</dbReference>
<dbReference type="GO" id="GO:0005524">
    <property type="term" value="F:ATP binding"/>
    <property type="evidence" value="ECO:0007669"/>
    <property type="project" value="UniProtKB-KW"/>
</dbReference>
<evidence type="ECO:0000313" key="6">
    <source>
        <dbReference type="Proteomes" id="UP000218767"/>
    </source>
</evidence>
<reference evidence="6" key="1">
    <citation type="submission" date="2017-08" db="EMBL/GenBank/DDBJ databases">
        <title>A dynamic microbial community with high functional redundancy inhabits the cold, oxic subseafloor aquifer.</title>
        <authorList>
            <person name="Tully B.J."/>
            <person name="Wheat C.G."/>
            <person name="Glazer B.T."/>
            <person name="Huber J.A."/>
        </authorList>
    </citation>
    <scope>NUCLEOTIDE SEQUENCE [LARGE SCALE GENOMIC DNA]</scope>
</reference>
<dbReference type="EMBL" id="NVUL01000002">
    <property type="protein sequence ID" value="PCI82116.1"/>
    <property type="molecule type" value="Genomic_DNA"/>
</dbReference>
<dbReference type="Proteomes" id="UP000218767">
    <property type="component" value="Unassembled WGS sequence"/>
</dbReference>
<feature type="domain" description="ABC transporter" evidence="4">
    <location>
        <begin position="3"/>
        <end position="227"/>
    </location>
</feature>
<dbReference type="Gene3D" id="3.40.50.300">
    <property type="entry name" value="P-loop containing nucleotide triphosphate hydrolases"/>
    <property type="match status" value="1"/>
</dbReference>
<evidence type="ECO:0000256" key="1">
    <source>
        <dbReference type="ARBA" id="ARBA00022448"/>
    </source>
</evidence>
<dbReference type="SUPFAM" id="SSF52540">
    <property type="entry name" value="P-loop containing nucleoside triphosphate hydrolases"/>
    <property type="match status" value="1"/>
</dbReference>
<keyword evidence="1" id="KW-0813">Transport</keyword>
<keyword evidence="3" id="KW-0067">ATP-binding</keyword>
<protein>
    <submittedName>
        <fullName evidence="5">ABC transporter</fullName>
    </submittedName>
</protein>
<dbReference type="InterPro" id="IPR003439">
    <property type="entry name" value="ABC_transporter-like_ATP-bd"/>
</dbReference>
<organism evidence="5 6">
    <name type="scientific">SAR86 cluster bacterium</name>
    <dbReference type="NCBI Taxonomy" id="2030880"/>
    <lineage>
        <taxon>Bacteria</taxon>
        <taxon>Pseudomonadati</taxon>
        <taxon>Pseudomonadota</taxon>
        <taxon>Gammaproteobacteria</taxon>
        <taxon>SAR86 cluster</taxon>
    </lineage>
</organism>
<evidence type="ECO:0000313" key="5">
    <source>
        <dbReference type="EMBL" id="PCI82116.1"/>
    </source>
</evidence>
<dbReference type="Pfam" id="PF00005">
    <property type="entry name" value="ABC_tran"/>
    <property type="match status" value="1"/>
</dbReference>
<dbReference type="InterPro" id="IPR027417">
    <property type="entry name" value="P-loop_NTPase"/>
</dbReference>
<evidence type="ECO:0000259" key="4">
    <source>
        <dbReference type="PROSITE" id="PS50893"/>
    </source>
</evidence>
<dbReference type="SMART" id="SM00382">
    <property type="entry name" value="AAA"/>
    <property type="match status" value="1"/>
</dbReference>